<sequence length="97" mass="10050">MMDMMHGGSSGMMGGMSGMTGGLSGMGQHGMSHGIMANNTQSTMMMIGHEDAMQSQTGSALVQAGWKAGVTVKVNLDGNTSAFDAQDIHVMVFPHLT</sequence>
<dbReference type="EMBL" id="CP007536">
    <property type="protein sequence ID" value="AIC14577.1"/>
    <property type="molecule type" value="Genomic_DNA"/>
</dbReference>
<accession>A0A060HMY5</accession>
<protein>
    <submittedName>
        <fullName evidence="1">Uncharacterized protein</fullName>
    </submittedName>
</protein>
<organism evidence="1 2">
    <name type="scientific">Nitrososphaera viennensis EN76</name>
    <dbReference type="NCBI Taxonomy" id="926571"/>
    <lineage>
        <taxon>Archaea</taxon>
        <taxon>Nitrososphaerota</taxon>
        <taxon>Nitrososphaeria</taxon>
        <taxon>Nitrososphaerales</taxon>
        <taxon>Nitrososphaeraceae</taxon>
        <taxon>Nitrososphaera</taxon>
    </lineage>
</organism>
<reference evidence="1 2" key="1">
    <citation type="journal article" date="2014" name="Int. J. Syst. Evol. Microbiol.">
        <title>Nitrososphaera viennensis gen. nov., sp. nov., an aerobic and mesophilic, ammonia-oxidizing archaeon from soil and a member of the archaeal phylum Thaumarchaeota.</title>
        <authorList>
            <person name="Stieglmeier M."/>
            <person name="Klingl A."/>
            <person name="Alves R.J."/>
            <person name="Rittmann S.K."/>
            <person name="Melcher M."/>
            <person name="Leisch N."/>
            <person name="Schleper C."/>
        </authorList>
    </citation>
    <scope>NUCLEOTIDE SEQUENCE [LARGE SCALE GENOMIC DNA]</scope>
    <source>
        <strain evidence="1">EN76</strain>
    </source>
</reference>
<dbReference type="Proteomes" id="UP000027093">
    <property type="component" value="Chromosome"/>
</dbReference>
<dbReference type="STRING" id="926571.NVIE_003840"/>
<keyword evidence="2" id="KW-1185">Reference proteome</keyword>
<dbReference type="KEGG" id="nvn:NVIE_003840"/>
<gene>
    <name evidence="1" type="ORF">NVIE_003840</name>
</gene>
<dbReference type="AlphaFoldDB" id="A0A060HMY5"/>
<evidence type="ECO:0000313" key="2">
    <source>
        <dbReference type="Proteomes" id="UP000027093"/>
    </source>
</evidence>
<evidence type="ECO:0000313" key="1">
    <source>
        <dbReference type="EMBL" id="AIC14577.1"/>
    </source>
</evidence>
<dbReference type="HOGENOM" id="CLU_2340282_0_0_2"/>
<proteinExistence type="predicted"/>
<name>A0A060HMY5_9ARCH</name>